<proteinExistence type="predicted"/>
<evidence type="ECO:0000313" key="3">
    <source>
        <dbReference type="EMBL" id="KAA3670550.1"/>
    </source>
</evidence>
<dbReference type="Gene3D" id="2.30.29.30">
    <property type="entry name" value="Pleckstrin-homology domain (PH domain)/Phosphotyrosine-binding domain (PTB)"/>
    <property type="match status" value="1"/>
</dbReference>
<dbReference type="CDD" id="cd00835">
    <property type="entry name" value="RanBD_family"/>
    <property type="match status" value="1"/>
</dbReference>
<dbReference type="GO" id="GO:0005643">
    <property type="term" value="C:nuclear pore"/>
    <property type="evidence" value="ECO:0007669"/>
    <property type="project" value="TreeGrafter"/>
</dbReference>
<dbReference type="SUPFAM" id="SSF50729">
    <property type="entry name" value="PH domain-like"/>
    <property type="match status" value="1"/>
</dbReference>
<dbReference type="AlphaFoldDB" id="A0A5J4N5C0"/>
<dbReference type="GO" id="GO:0005096">
    <property type="term" value="F:GTPase activator activity"/>
    <property type="evidence" value="ECO:0007669"/>
    <property type="project" value="TreeGrafter"/>
</dbReference>
<reference evidence="3 4" key="1">
    <citation type="journal article" date="2019" name="Gigascience">
        <title>Whole-genome sequence of the oriental lung fluke Paragonimus westermani.</title>
        <authorList>
            <person name="Oey H."/>
            <person name="Zakrzewski M."/>
            <person name="Narain K."/>
            <person name="Devi K.R."/>
            <person name="Agatsuma T."/>
            <person name="Nawaratna S."/>
            <person name="Gobert G.N."/>
            <person name="Jones M.K."/>
            <person name="Ragan M.A."/>
            <person name="McManus D.P."/>
            <person name="Krause L."/>
        </authorList>
    </citation>
    <scope>NUCLEOTIDE SEQUENCE [LARGE SCALE GENOMIC DNA]</scope>
    <source>
        <strain evidence="3 4">IND2009</strain>
    </source>
</reference>
<feature type="domain" description="RanBD1" evidence="2">
    <location>
        <begin position="74"/>
        <end position="212"/>
    </location>
</feature>
<evidence type="ECO:0000256" key="1">
    <source>
        <dbReference type="SAM" id="MobiDB-lite"/>
    </source>
</evidence>
<feature type="region of interest" description="Disordered" evidence="1">
    <location>
        <begin position="44"/>
        <end position="64"/>
    </location>
</feature>
<name>A0A5J4N5C0_9TREM</name>
<dbReference type="InterPro" id="IPR011993">
    <property type="entry name" value="PH-like_dom_sf"/>
</dbReference>
<dbReference type="PANTHER" id="PTHR23138">
    <property type="entry name" value="RAN BINDING PROTEIN"/>
    <property type="match status" value="1"/>
</dbReference>
<accession>A0A5J4N5C0</accession>
<protein>
    <recommendedName>
        <fullName evidence="2">RanBD1 domain-containing protein</fullName>
    </recommendedName>
</protein>
<gene>
    <name evidence="3" type="ORF">DEA37_0006399</name>
</gene>
<feature type="compositionally biased region" description="Polar residues" evidence="1">
    <location>
        <begin position="44"/>
        <end position="57"/>
    </location>
</feature>
<dbReference type="PROSITE" id="PS50196">
    <property type="entry name" value="RANBD1"/>
    <property type="match status" value="1"/>
</dbReference>
<evidence type="ECO:0000313" key="4">
    <source>
        <dbReference type="Proteomes" id="UP000324629"/>
    </source>
</evidence>
<dbReference type="Pfam" id="PF00638">
    <property type="entry name" value="Ran_BP1"/>
    <property type="match status" value="1"/>
</dbReference>
<dbReference type="Proteomes" id="UP000324629">
    <property type="component" value="Unassembled WGS sequence"/>
</dbReference>
<dbReference type="InterPro" id="IPR000156">
    <property type="entry name" value="Ran_bind_dom"/>
</dbReference>
<evidence type="ECO:0000259" key="2">
    <source>
        <dbReference type="PROSITE" id="PS50196"/>
    </source>
</evidence>
<feature type="region of interest" description="Disordered" evidence="1">
    <location>
        <begin position="217"/>
        <end position="245"/>
    </location>
</feature>
<sequence length="245" mass="27488">MSSENLPSSTTSEKLSCTSVFGFGQSTLCMWKSASPNLFTSKSQTFGSPQISQSPVKSRTDDDQFPEAYEPKLDFKPVLEGLPDLVDQQTGKEHKQHLFADRARLYRYDEPSATWKTRGVGEVRILHDSDKDKCRIVIRRDQVRKMCANHAVTADLKVTPHSRDGRIAIWAVRNVAEVLDGKDEAFMIQFKTDDILTQFMTIVNRCITKLATRTPVELSNESSQNSSSVELRKITGNPPVPVPLV</sequence>
<dbReference type="InterPro" id="IPR045255">
    <property type="entry name" value="RanBP1-like"/>
</dbReference>
<dbReference type="GO" id="GO:0005737">
    <property type="term" value="C:cytoplasm"/>
    <property type="evidence" value="ECO:0007669"/>
    <property type="project" value="TreeGrafter"/>
</dbReference>
<dbReference type="EMBL" id="QNGE01009618">
    <property type="protein sequence ID" value="KAA3670550.1"/>
    <property type="molecule type" value="Genomic_DNA"/>
</dbReference>
<keyword evidence="4" id="KW-1185">Reference proteome</keyword>
<feature type="compositionally biased region" description="Low complexity" evidence="1">
    <location>
        <begin position="217"/>
        <end position="229"/>
    </location>
</feature>
<organism evidence="3 4">
    <name type="scientific">Paragonimus westermani</name>
    <dbReference type="NCBI Taxonomy" id="34504"/>
    <lineage>
        <taxon>Eukaryota</taxon>
        <taxon>Metazoa</taxon>
        <taxon>Spiralia</taxon>
        <taxon>Lophotrochozoa</taxon>
        <taxon>Platyhelminthes</taxon>
        <taxon>Trematoda</taxon>
        <taxon>Digenea</taxon>
        <taxon>Plagiorchiida</taxon>
        <taxon>Troglotremata</taxon>
        <taxon>Troglotrematidae</taxon>
        <taxon>Paragonimus</taxon>
    </lineage>
</organism>
<dbReference type="SMART" id="SM00160">
    <property type="entry name" value="RanBD"/>
    <property type="match status" value="1"/>
</dbReference>
<dbReference type="PANTHER" id="PTHR23138:SF87">
    <property type="entry name" value="E3 SUMO-PROTEIN LIGASE RANBP2"/>
    <property type="match status" value="1"/>
</dbReference>
<comment type="caution">
    <text evidence="3">The sequence shown here is derived from an EMBL/GenBank/DDBJ whole genome shotgun (WGS) entry which is preliminary data.</text>
</comment>